<keyword evidence="2" id="KW-0560">Oxidoreductase</keyword>
<sequence length="251" mass="25680">MELKDKTIIVTGASSGIGAAAARLFAAEGANVVLSARRQSELQQLVEEITQNSGKAVCLAGDVTDETCANALVNMAEQRFGGLDGALNNAGMMGDMGPVPAMETDNWQSVLATNLTSAFFAAKAQLPALSKRGGGSLVFTSSFVGFSNGGMPGMGAYAASKAGLIGLVQSLASDHAPEGIRINAVLPGGTKTAMAGDDPTSHDFIAGMHPLKRMADPREIAQAAMFLLSDRSSFVTGSPMAVDGGMAVRLL</sequence>
<dbReference type="GO" id="GO:0006633">
    <property type="term" value="P:fatty acid biosynthetic process"/>
    <property type="evidence" value="ECO:0007669"/>
    <property type="project" value="TreeGrafter"/>
</dbReference>
<feature type="domain" description="Ketoreductase" evidence="3">
    <location>
        <begin position="6"/>
        <end position="202"/>
    </location>
</feature>
<dbReference type="AlphaFoldDB" id="A0A9X1JYR6"/>
<dbReference type="GO" id="GO:0048038">
    <property type="term" value="F:quinone binding"/>
    <property type="evidence" value="ECO:0007669"/>
    <property type="project" value="TreeGrafter"/>
</dbReference>
<name>A0A9X1JYR6_9RHOB</name>
<organism evidence="4 5">
    <name type="scientific">Roseobacter insulae</name>
    <dbReference type="NCBI Taxonomy" id="2859783"/>
    <lineage>
        <taxon>Bacteria</taxon>
        <taxon>Pseudomonadati</taxon>
        <taxon>Pseudomonadota</taxon>
        <taxon>Alphaproteobacteria</taxon>
        <taxon>Rhodobacterales</taxon>
        <taxon>Roseobacteraceae</taxon>
        <taxon>Roseobacter</taxon>
    </lineage>
</organism>
<keyword evidence="5" id="KW-1185">Reference proteome</keyword>
<evidence type="ECO:0000313" key="4">
    <source>
        <dbReference type="EMBL" id="MBW4708556.1"/>
    </source>
</evidence>
<protein>
    <submittedName>
        <fullName evidence="4">SDR family oxidoreductase</fullName>
    </submittedName>
</protein>
<dbReference type="RefSeq" id="WP_219502623.1">
    <property type="nucleotide sequence ID" value="NZ_JAHXDN010000003.1"/>
</dbReference>
<evidence type="ECO:0000256" key="2">
    <source>
        <dbReference type="ARBA" id="ARBA00023002"/>
    </source>
</evidence>
<dbReference type="FunFam" id="3.40.50.720:FF:000084">
    <property type="entry name" value="Short-chain dehydrogenase reductase"/>
    <property type="match status" value="1"/>
</dbReference>
<dbReference type="SMART" id="SM00822">
    <property type="entry name" value="PKS_KR"/>
    <property type="match status" value="1"/>
</dbReference>
<dbReference type="EMBL" id="JAHXDN010000003">
    <property type="protein sequence ID" value="MBW4708556.1"/>
    <property type="molecule type" value="Genomic_DNA"/>
</dbReference>
<dbReference type="PROSITE" id="PS00061">
    <property type="entry name" value="ADH_SHORT"/>
    <property type="match status" value="1"/>
</dbReference>
<evidence type="ECO:0000313" key="5">
    <source>
        <dbReference type="Proteomes" id="UP001138661"/>
    </source>
</evidence>
<reference evidence="4" key="1">
    <citation type="submission" date="2021-07" db="EMBL/GenBank/DDBJ databases">
        <title>Roseobacter insulae sp. nov., isolated from a tidal flat.</title>
        <authorList>
            <person name="Park S."/>
            <person name="Yoon J.-H."/>
        </authorList>
    </citation>
    <scope>NUCLEOTIDE SEQUENCE</scope>
    <source>
        <strain evidence="4">YSTF-M11</strain>
    </source>
</reference>
<dbReference type="Proteomes" id="UP001138661">
    <property type="component" value="Unassembled WGS sequence"/>
</dbReference>
<evidence type="ECO:0000259" key="3">
    <source>
        <dbReference type="SMART" id="SM00822"/>
    </source>
</evidence>
<proteinExistence type="inferred from homology"/>
<dbReference type="Pfam" id="PF13561">
    <property type="entry name" value="adh_short_C2"/>
    <property type="match status" value="1"/>
</dbReference>
<comment type="caution">
    <text evidence="4">The sequence shown here is derived from an EMBL/GenBank/DDBJ whole genome shotgun (WGS) entry which is preliminary data.</text>
</comment>
<dbReference type="PANTHER" id="PTHR42760">
    <property type="entry name" value="SHORT-CHAIN DEHYDROGENASES/REDUCTASES FAMILY MEMBER"/>
    <property type="match status" value="1"/>
</dbReference>
<dbReference type="PANTHER" id="PTHR42760:SF133">
    <property type="entry name" value="3-OXOACYL-[ACYL-CARRIER-PROTEIN] REDUCTASE"/>
    <property type="match status" value="1"/>
</dbReference>
<dbReference type="CDD" id="cd05233">
    <property type="entry name" value="SDR_c"/>
    <property type="match status" value="1"/>
</dbReference>
<gene>
    <name evidence="4" type="ORF">KX928_12255</name>
</gene>
<dbReference type="NCBIfam" id="NF005559">
    <property type="entry name" value="PRK07231.1"/>
    <property type="match status" value="1"/>
</dbReference>
<dbReference type="InterPro" id="IPR020904">
    <property type="entry name" value="Sc_DH/Rdtase_CS"/>
</dbReference>
<comment type="similarity">
    <text evidence="1">Belongs to the short-chain dehydrogenases/reductases (SDR) family.</text>
</comment>
<evidence type="ECO:0000256" key="1">
    <source>
        <dbReference type="ARBA" id="ARBA00006484"/>
    </source>
</evidence>
<dbReference type="InterPro" id="IPR057326">
    <property type="entry name" value="KR_dom"/>
</dbReference>
<dbReference type="NCBIfam" id="NF005681">
    <property type="entry name" value="PRK07478.1"/>
    <property type="match status" value="1"/>
</dbReference>
<accession>A0A9X1JYR6</accession>
<dbReference type="GO" id="GO:0016616">
    <property type="term" value="F:oxidoreductase activity, acting on the CH-OH group of donors, NAD or NADP as acceptor"/>
    <property type="evidence" value="ECO:0007669"/>
    <property type="project" value="TreeGrafter"/>
</dbReference>
<dbReference type="InterPro" id="IPR002347">
    <property type="entry name" value="SDR_fam"/>
</dbReference>